<feature type="domain" description="DUF6536" evidence="2">
    <location>
        <begin position="50"/>
        <end position="122"/>
    </location>
</feature>
<evidence type="ECO:0000313" key="3">
    <source>
        <dbReference type="EMBL" id="KAB8072702.1"/>
    </source>
</evidence>
<evidence type="ECO:0000313" key="4">
    <source>
        <dbReference type="Proteomes" id="UP000326565"/>
    </source>
</evidence>
<name>A0A5N5X035_9EURO</name>
<dbReference type="PANTHER" id="PTHR35395:SF1">
    <property type="entry name" value="DUF6536 DOMAIN-CONTAINING PROTEIN"/>
    <property type="match status" value="1"/>
</dbReference>
<sequence>MDSVTGSHRMINIFDSQERLIDGDHESESQFPVKGHKSFRARINEWYSGWRLTLSLASFASLLVLAFNLSFVIWAVTHHRLKGNRGTLYEGDCEKVQRLSTGLHLVINILSTTLLGASNYYIYYDDNGRLTRTTEGALTRLHAEARNGTLQRLDSSECVNAYATDYQNTYGSVLLVTNDTKSPFQYQPVQSQDSFLPIENLLYGAADSDPYKWICSPQKQERVHTCNQLLADVKARVANNTWYVYGYHVNYCLAEKPLQRCKLEYSLPLASTVIVFNLVKSAIIGYTIISSTEQPILTMGDAVSSFIKKPDSFTRGQCLLSKAAVAKHRHRPRYKPLTFTSAPKRWRAAVSGMRLTFGIIAYLIAIAICIFLLVYGFSYINDKTSVWTMGLGAVNSQTLITGSGWVTSLIPNTLGLRVSSNPQLSQRSSYFLSLPYRFALPSLAFSAVLHWLISQSLFLVGIESYTAVLERIPERDVTTCGYSPPAIVSSIAVGVVMMTWLVGFSFKRLESGMPVAASCSLAIAAACHPSLTFVGDECVDEDGKLGAEQMPIKWALPARR</sequence>
<dbReference type="Pfam" id="PF20163">
    <property type="entry name" value="DUF6536"/>
    <property type="match status" value="1"/>
</dbReference>
<keyword evidence="1" id="KW-1133">Transmembrane helix</keyword>
<keyword evidence="1" id="KW-0472">Membrane</keyword>
<gene>
    <name evidence="3" type="ORF">BDV29DRAFT_192305</name>
</gene>
<feature type="transmembrane region" description="Helical" evidence="1">
    <location>
        <begin position="355"/>
        <end position="378"/>
    </location>
</feature>
<evidence type="ECO:0000256" key="1">
    <source>
        <dbReference type="SAM" id="Phobius"/>
    </source>
</evidence>
<proteinExistence type="predicted"/>
<dbReference type="OrthoDB" id="5429634at2759"/>
<organism evidence="3 4">
    <name type="scientific">Aspergillus leporis</name>
    <dbReference type="NCBI Taxonomy" id="41062"/>
    <lineage>
        <taxon>Eukaryota</taxon>
        <taxon>Fungi</taxon>
        <taxon>Dikarya</taxon>
        <taxon>Ascomycota</taxon>
        <taxon>Pezizomycotina</taxon>
        <taxon>Eurotiomycetes</taxon>
        <taxon>Eurotiomycetidae</taxon>
        <taxon>Eurotiales</taxon>
        <taxon>Aspergillaceae</taxon>
        <taxon>Aspergillus</taxon>
        <taxon>Aspergillus subgen. Circumdati</taxon>
    </lineage>
</organism>
<dbReference type="Proteomes" id="UP000326565">
    <property type="component" value="Unassembled WGS sequence"/>
</dbReference>
<evidence type="ECO:0000259" key="2">
    <source>
        <dbReference type="Pfam" id="PF20163"/>
    </source>
</evidence>
<accession>A0A5N5X035</accession>
<feature type="transmembrane region" description="Helical" evidence="1">
    <location>
        <begin position="56"/>
        <end position="76"/>
    </location>
</feature>
<dbReference type="EMBL" id="ML732241">
    <property type="protein sequence ID" value="KAB8072702.1"/>
    <property type="molecule type" value="Genomic_DNA"/>
</dbReference>
<dbReference type="PANTHER" id="PTHR35395">
    <property type="entry name" value="DUF6536 DOMAIN-CONTAINING PROTEIN"/>
    <property type="match status" value="1"/>
</dbReference>
<feature type="transmembrane region" description="Helical" evidence="1">
    <location>
        <begin position="438"/>
        <end position="462"/>
    </location>
</feature>
<protein>
    <recommendedName>
        <fullName evidence="2">DUF6536 domain-containing protein</fullName>
    </recommendedName>
</protein>
<dbReference type="InterPro" id="IPR046623">
    <property type="entry name" value="DUF6536"/>
</dbReference>
<reference evidence="3 4" key="1">
    <citation type="submission" date="2019-04" db="EMBL/GenBank/DDBJ databases">
        <title>Friends and foes A comparative genomics study of 23 Aspergillus species from section Flavi.</title>
        <authorList>
            <consortium name="DOE Joint Genome Institute"/>
            <person name="Kjaerbolling I."/>
            <person name="Vesth T."/>
            <person name="Frisvad J.C."/>
            <person name="Nybo J.L."/>
            <person name="Theobald S."/>
            <person name="Kildgaard S."/>
            <person name="Isbrandt T."/>
            <person name="Kuo A."/>
            <person name="Sato A."/>
            <person name="Lyhne E.K."/>
            <person name="Kogle M.E."/>
            <person name="Wiebenga A."/>
            <person name="Kun R.S."/>
            <person name="Lubbers R.J."/>
            <person name="Makela M.R."/>
            <person name="Barry K."/>
            <person name="Chovatia M."/>
            <person name="Clum A."/>
            <person name="Daum C."/>
            <person name="Haridas S."/>
            <person name="He G."/>
            <person name="LaButti K."/>
            <person name="Lipzen A."/>
            <person name="Mondo S."/>
            <person name="Riley R."/>
            <person name="Salamov A."/>
            <person name="Simmons B.A."/>
            <person name="Magnuson J.K."/>
            <person name="Henrissat B."/>
            <person name="Mortensen U.H."/>
            <person name="Larsen T.O."/>
            <person name="Devries R.P."/>
            <person name="Grigoriev I.V."/>
            <person name="Machida M."/>
            <person name="Baker S.E."/>
            <person name="Andersen M.R."/>
        </authorList>
    </citation>
    <scope>NUCLEOTIDE SEQUENCE [LARGE SCALE GENOMIC DNA]</scope>
    <source>
        <strain evidence="3 4">CBS 151.66</strain>
    </source>
</reference>
<feature type="transmembrane region" description="Helical" evidence="1">
    <location>
        <begin position="482"/>
        <end position="504"/>
    </location>
</feature>
<dbReference type="AlphaFoldDB" id="A0A5N5X035"/>
<keyword evidence="1" id="KW-0812">Transmembrane</keyword>
<keyword evidence="4" id="KW-1185">Reference proteome</keyword>